<dbReference type="Proteomes" id="UP001361239">
    <property type="component" value="Unassembled WGS sequence"/>
</dbReference>
<dbReference type="RefSeq" id="WP_339586273.1">
    <property type="nucleotide sequence ID" value="NZ_JBBHJZ010000001.1"/>
</dbReference>
<proteinExistence type="predicted"/>
<gene>
    <name evidence="1" type="ORF">WG901_06910</name>
</gene>
<sequence length="61" mass="6696">MEGASIEKALGRIEAALSRIERAASLPPKADHELATRHERLREAVTLSLHQLDTLLAGQRP</sequence>
<accession>A0ABU8RTP6</accession>
<evidence type="ECO:0000313" key="2">
    <source>
        <dbReference type="Proteomes" id="UP001361239"/>
    </source>
</evidence>
<dbReference type="EMBL" id="JBBHJZ010000001">
    <property type="protein sequence ID" value="MEJ5976358.1"/>
    <property type="molecule type" value="Genomic_DNA"/>
</dbReference>
<name>A0ABU8RTP6_9SPHN</name>
<evidence type="ECO:0000313" key="1">
    <source>
        <dbReference type="EMBL" id="MEJ5976358.1"/>
    </source>
</evidence>
<keyword evidence="2" id="KW-1185">Reference proteome</keyword>
<reference evidence="1 2" key="1">
    <citation type="submission" date="2024-03" db="EMBL/GenBank/DDBJ databases">
        <authorList>
            <person name="Jo J.-H."/>
        </authorList>
    </citation>
    <scope>NUCLEOTIDE SEQUENCE [LARGE SCALE GENOMIC DNA]</scope>
    <source>
        <strain evidence="1 2">PS1R-30</strain>
    </source>
</reference>
<comment type="caution">
    <text evidence="1">The sequence shown here is derived from an EMBL/GenBank/DDBJ whole genome shotgun (WGS) entry which is preliminary data.</text>
</comment>
<protein>
    <submittedName>
        <fullName evidence="1">Uncharacterized protein</fullName>
    </submittedName>
</protein>
<organism evidence="1 2">
    <name type="scientific">Novosphingobium anseongense</name>
    <dbReference type="NCBI Taxonomy" id="3133436"/>
    <lineage>
        <taxon>Bacteria</taxon>
        <taxon>Pseudomonadati</taxon>
        <taxon>Pseudomonadota</taxon>
        <taxon>Alphaproteobacteria</taxon>
        <taxon>Sphingomonadales</taxon>
        <taxon>Sphingomonadaceae</taxon>
        <taxon>Novosphingobium</taxon>
    </lineage>
</organism>